<sequence>MKHNPPKNHHYVPVCYLKQFANLGGNLLKKRLDYDKIAITTPSKICYEIDGNRFNGAQSAYFNNVTDEYHIEKEAFKLQENNYGNIIVLITDFYKAPKILNGQAYRLFIETLVTIKRRNPSFRKALIENFQQRYVTDEALIKFKQFLTEQIEGTEIQMPSDQQIRQKLMTHASDPAYMRDMYLSGHLNTSPASGVNSVSIDLYNSKQYILHAPDGLQFITSDNPGFTFFDGRVENGTGFGANCEFYFPLTPFTCLYINTEEKDTGNELEKAIYPGVIGTDQLKFINESTKKLALKILIGRDEHVLADL</sequence>
<accession>A0A979GVC6</accession>
<organism evidence="1 2">
    <name type="scientific">Chitinophaga pinensis (strain ATCC 43595 / DSM 2588 / LMG 13176 / NBRC 15968 / NCIMB 11800 / UQM 2034)</name>
    <dbReference type="NCBI Taxonomy" id="485918"/>
    <lineage>
        <taxon>Bacteria</taxon>
        <taxon>Pseudomonadati</taxon>
        <taxon>Bacteroidota</taxon>
        <taxon>Chitinophagia</taxon>
        <taxon>Chitinophagales</taxon>
        <taxon>Chitinophagaceae</taxon>
        <taxon>Chitinophaga</taxon>
    </lineage>
</organism>
<dbReference type="Proteomes" id="UP000002215">
    <property type="component" value="Chromosome"/>
</dbReference>
<dbReference type="EMBL" id="CP001699">
    <property type="protein sequence ID" value="ACU60966.1"/>
    <property type="molecule type" value="Genomic_DNA"/>
</dbReference>
<protein>
    <recommendedName>
        <fullName evidence="3">DUF4238 domain-containing protein</fullName>
    </recommendedName>
</protein>
<reference evidence="2" key="1">
    <citation type="submission" date="2009-08" db="EMBL/GenBank/DDBJ databases">
        <title>The complete genome of Chitinophaga pinensis DSM 2588.</title>
        <authorList>
            <consortium name="US DOE Joint Genome Institute (JGI-PGF)"/>
            <person name="Lucas S."/>
            <person name="Copeland A."/>
            <person name="Lapidus A."/>
            <person name="Glavina del Rio T."/>
            <person name="Dalin E."/>
            <person name="Tice H."/>
            <person name="Bruce D."/>
            <person name="Goodwin L."/>
            <person name="Pitluck S."/>
            <person name="Kyrpides N."/>
            <person name="Mavromatis K."/>
            <person name="Ivanova N."/>
            <person name="Mikhailova N."/>
            <person name="Sims D."/>
            <person name="Meinche L."/>
            <person name="Brettin T."/>
            <person name="Detter J.C."/>
            <person name="Han C."/>
            <person name="Larimer F."/>
            <person name="Land M."/>
            <person name="Hauser L."/>
            <person name="Markowitz V."/>
            <person name="Cheng J.-F."/>
            <person name="Hugenholtz P."/>
            <person name="Woyke T."/>
            <person name="Wu D."/>
            <person name="Spring S."/>
            <person name="Klenk H.-P."/>
            <person name="Eisen J.A."/>
        </authorList>
    </citation>
    <scope>NUCLEOTIDE SEQUENCE [LARGE SCALE GENOMIC DNA]</scope>
    <source>
        <strain evidence="2">ATCC 43595 / DSM 2588 / LMG 13176 / NBRC 15968 / NCIMB 11800 / UQM 2034</strain>
    </source>
</reference>
<dbReference type="RefSeq" id="WP_012791141.1">
    <property type="nucleotide sequence ID" value="NC_013132.1"/>
</dbReference>
<dbReference type="OrthoDB" id="669645at2"/>
<dbReference type="AlphaFoldDB" id="A0A979GVC6"/>
<evidence type="ECO:0000313" key="1">
    <source>
        <dbReference type="EMBL" id="ACU60966.1"/>
    </source>
</evidence>
<gene>
    <name evidence="1" type="ordered locus">Cpin_3502</name>
</gene>
<name>A0A979GVC6_CHIPD</name>
<dbReference type="KEGG" id="cpi:Cpin_3502"/>
<reference evidence="1 2" key="2">
    <citation type="journal article" date="2010" name="Stand. Genomic Sci.">
        <title>Complete genome sequence of Chitinophaga pinensis type strain (UQM 2034).</title>
        <authorList>
            <person name="Glavina Del Rio T."/>
            <person name="Abt B."/>
            <person name="Spring S."/>
            <person name="Lapidus A."/>
            <person name="Nolan M."/>
            <person name="Tice H."/>
            <person name="Copeland A."/>
            <person name="Cheng J.F."/>
            <person name="Chen F."/>
            <person name="Bruce D."/>
            <person name="Goodwin L."/>
            <person name="Pitluck S."/>
            <person name="Ivanova N."/>
            <person name="Mavromatis K."/>
            <person name="Mikhailova N."/>
            <person name="Pati A."/>
            <person name="Chen A."/>
            <person name="Palaniappan K."/>
            <person name="Land M."/>
            <person name="Hauser L."/>
            <person name="Chang Y.J."/>
            <person name="Jeffries C.D."/>
            <person name="Chain P."/>
            <person name="Saunders E."/>
            <person name="Detter J.C."/>
            <person name="Brettin T."/>
            <person name="Rohde M."/>
            <person name="Goker M."/>
            <person name="Bristow J."/>
            <person name="Eisen J.A."/>
            <person name="Markowitz V."/>
            <person name="Hugenholtz P."/>
            <person name="Kyrpides N.C."/>
            <person name="Klenk H.P."/>
            <person name="Lucas S."/>
        </authorList>
    </citation>
    <scope>NUCLEOTIDE SEQUENCE [LARGE SCALE GENOMIC DNA]</scope>
    <source>
        <strain evidence="2">ATCC 43595 / DSM 2588 / LMG 13176 / NBRC 15968 / NCIMB 11800 / UQM 2034</strain>
    </source>
</reference>
<dbReference type="InterPro" id="IPR025332">
    <property type="entry name" value="DUF4238"/>
</dbReference>
<proteinExistence type="predicted"/>
<evidence type="ECO:0000313" key="2">
    <source>
        <dbReference type="Proteomes" id="UP000002215"/>
    </source>
</evidence>
<dbReference type="Pfam" id="PF14022">
    <property type="entry name" value="DUF4238"/>
    <property type="match status" value="1"/>
</dbReference>
<evidence type="ECO:0008006" key="3">
    <source>
        <dbReference type="Google" id="ProtNLM"/>
    </source>
</evidence>